<sequence length="260" mass="29980">MQEPVNILCLKWGTRYPASFTNILYASVKRHLHRPFRFVCITDDPMGLNPGIDAQPFPECPDIDVLGFWPNIFVKLCLYKPGLANLSGPTLFFDVDIVIQQDIDCFFDYEPGKFCIIHNWVERRKCLFRRPPDIGNSSLFRFDAGTPQAAAVYDCFLREMRQAIDRSLFPTEQAFMTHAMTLADGGELPRWWPAQWAKSFKRTCVPPFPFNLLVTPKKPDARVLVFHGNPDPDIAVKGFHAKRIHNSVKPCPWILEDWHE</sequence>
<proteinExistence type="predicted"/>
<reference evidence="1" key="1">
    <citation type="submission" date="2020-10" db="EMBL/GenBank/DDBJ databases">
        <authorList>
            <person name="Gilroy R."/>
        </authorList>
    </citation>
    <scope>NUCLEOTIDE SEQUENCE</scope>
    <source>
        <strain evidence="1">35461</strain>
    </source>
</reference>
<name>A0A9D1NNH4_9BACT</name>
<accession>A0A9D1NNH4</accession>
<evidence type="ECO:0008006" key="3">
    <source>
        <dbReference type="Google" id="ProtNLM"/>
    </source>
</evidence>
<dbReference type="EMBL" id="DVOR01000192">
    <property type="protein sequence ID" value="HIV09638.1"/>
    <property type="molecule type" value="Genomic_DNA"/>
</dbReference>
<dbReference type="SUPFAM" id="SSF53448">
    <property type="entry name" value="Nucleotide-diphospho-sugar transferases"/>
    <property type="match status" value="1"/>
</dbReference>
<protein>
    <recommendedName>
        <fullName evidence="3">Glycosyltransferase</fullName>
    </recommendedName>
</protein>
<gene>
    <name evidence="1" type="ORF">IAC79_05965</name>
</gene>
<comment type="caution">
    <text evidence="1">The sequence shown here is derived from an EMBL/GenBank/DDBJ whole genome shotgun (WGS) entry which is preliminary data.</text>
</comment>
<reference evidence="1" key="2">
    <citation type="journal article" date="2021" name="PeerJ">
        <title>Extensive microbial diversity within the chicken gut microbiome revealed by metagenomics and culture.</title>
        <authorList>
            <person name="Gilroy R."/>
            <person name="Ravi A."/>
            <person name="Getino M."/>
            <person name="Pursley I."/>
            <person name="Horton D.L."/>
            <person name="Alikhan N.F."/>
            <person name="Baker D."/>
            <person name="Gharbi K."/>
            <person name="Hall N."/>
            <person name="Watson M."/>
            <person name="Adriaenssens E.M."/>
            <person name="Foster-Nyarko E."/>
            <person name="Jarju S."/>
            <person name="Secka A."/>
            <person name="Antonio M."/>
            <person name="Oren A."/>
            <person name="Chaudhuri R.R."/>
            <person name="La Ragione R."/>
            <person name="Hildebrand F."/>
            <person name="Pallen M.J."/>
        </authorList>
    </citation>
    <scope>NUCLEOTIDE SEQUENCE</scope>
    <source>
        <strain evidence="1">35461</strain>
    </source>
</reference>
<dbReference type="AlphaFoldDB" id="A0A9D1NNH4"/>
<evidence type="ECO:0000313" key="2">
    <source>
        <dbReference type="Proteomes" id="UP000886845"/>
    </source>
</evidence>
<dbReference type="Proteomes" id="UP000886845">
    <property type="component" value="Unassembled WGS sequence"/>
</dbReference>
<evidence type="ECO:0000313" key="1">
    <source>
        <dbReference type="EMBL" id="HIV09638.1"/>
    </source>
</evidence>
<organism evidence="1 2">
    <name type="scientific">Candidatus Spyradenecus faecavium</name>
    <dbReference type="NCBI Taxonomy" id="2840947"/>
    <lineage>
        <taxon>Bacteria</taxon>
        <taxon>Pseudomonadati</taxon>
        <taxon>Lentisphaerota</taxon>
        <taxon>Lentisphaeria</taxon>
        <taxon>Lentisphaerales</taxon>
        <taxon>Lentisphaeraceae</taxon>
        <taxon>Lentisphaeraceae incertae sedis</taxon>
        <taxon>Candidatus Spyradenecus</taxon>
    </lineage>
</organism>
<dbReference type="InterPro" id="IPR029044">
    <property type="entry name" value="Nucleotide-diphossugar_trans"/>
</dbReference>